<dbReference type="NCBIfam" id="TIGR00229">
    <property type="entry name" value="sensory_box"/>
    <property type="match status" value="3"/>
</dbReference>
<dbReference type="InterPro" id="IPR000014">
    <property type="entry name" value="PAS"/>
</dbReference>
<dbReference type="SUPFAM" id="SSF141868">
    <property type="entry name" value="EAL domain-like"/>
    <property type="match status" value="1"/>
</dbReference>
<dbReference type="InterPro" id="IPR052155">
    <property type="entry name" value="Biofilm_reg_signaling"/>
</dbReference>
<dbReference type="SMART" id="SM00052">
    <property type="entry name" value="EAL"/>
    <property type="match status" value="1"/>
</dbReference>
<comment type="catalytic activity">
    <reaction evidence="1">
        <text>3',3'-c-di-GMP + H2O = 5'-phosphoguanylyl(3'-&gt;5')guanosine + H(+)</text>
        <dbReference type="Rhea" id="RHEA:24902"/>
        <dbReference type="ChEBI" id="CHEBI:15377"/>
        <dbReference type="ChEBI" id="CHEBI:15378"/>
        <dbReference type="ChEBI" id="CHEBI:58754"/>
        <dbReference type="ChEBI" id="CHEBI:58805"/>
        <dbReference type="EC" id="3.1.4.52"/>
    </reaction>
    <physiologicalReaction direction="left-to-right" evidence="1">
        <dbReference type="Rhea" id="RHEA:24903"/>
    </physiologicalReaction>
</comment>
<dbReference type="InterPro" id="IPR013655">
    <property type="entry name" value="PAS_fold_3"/>
</dbReference>
<gene>
    <name evidence="6" type="ORF">ZRA01_15480</name>
</gene>
<dbReference type="InterPro" id="IPR029787">
    <property type="entry name" value="Nucleotide_cyclase"/>
</dbReference>
<dbReference type="InterPro" id="IPR043128">
    <property type="entry name" value="Rev_trsase/Diguanyl_cyclase"/>
</dbReference>
<dbReference type="InterPro" id="IPR000700">
    <property type="entry name" value="PAS-assoc_C"/>
</dbReference>
<dbReference type="Pfam" id="PF00989">
    <property type="entry name" value="PAS"/>
    <property type="match status" value="1"/>
</dbReference>
<proteinExistence type="predicted"/>
<dbReference type="Gene3D" id="3.30.70.270">
    <property type="match status" value="1"/>
</dbReference>
<dbReference type="SMART" id="SM00091">
    <property type="entry name" value="PAS"/>
    <property type="match status" value="3"/>
</dbReference>
<dbReference type="Pfam" id="PF08447">
    <property type="entry name" value="PAS_3"/>
    <property type="match status" value="1"/>
</dbReference>
<dbReference type="RefSeq" id="WP_141350999.1">
    <property type="nucleotide sequence ID" value="NZ_BJNV01000021.1"/>
</dbReference>
<reference evidence="6 7" key="1">
    <citation type="submission" date="2019-06" db="EMBL/GenBank/DDBJ databases">
        <title>Whole genome shotgun sequence of Zoogloea ramigera NBRC 15342.</title>
        <authorList>
            <person name="Hosoyama A."/>
            <person name="Uohara A."/>
            <person name="Ohji S."/>
            <person name="Ichikawa N."/>
        </authorList>
    </citation>
    <scope>NUCLEOTIDE SEQUENCE [LARGE SCALE GENOMIC DNA]</scope>
    <source>
        <strain evidence="6 7">NBRC 15342</strain>
    </source>
</reference>
<dbReference type="CDD" id="cd01949">
    <property type="entry name" value="GGDEF"/>
    <property type="match status" value="1"/>
</dbReference>
<dbReference type="InterPro" id="IPR035919">
    <property type="entry name" value="EAL_sf"/>
</dbReference>
<dbReference type="GO" id="GO:0071732">
    <property type="term" value="P:cellular response to nitric oxide"/>
    <property type="evidence" value="ECO:0007669"/>
    <property type="project" value="UniProtKB-ARBA"/>
</dbReference>
<dbReference type="OrthoDB" id="9813903at2"/>
<evidence type="ECO:0000313" key="7">
    <source>
        <dbReference type="Proteomes" id="UP000318422"/>
    </source>
</evidence>
<feature type="domain" description="PAS" evidence="2">
    <location>
        <begin position="138"/>
        <end position="180"/>
    </location>
</feature>
<sequence>MDAPFPSAGDDPWDFPMSLFEHFPTLIWRAGTDTHCNYFNQTWLDFTGRSLAEEVGNGWTRGVHSEDFDRCVRTYLEHFAVRTPFEMEYRLRRHDGEYRWIIDAGRPIYARNGEFAGYIGSCLDITDRRNTEAELRDREQHMRTLLSAMGEGVILRDATGRVQSYNAAAAELLGLSPQEMADWQTEDGRLRYFDENGDIFPPRHIPSLRALASGKPKTGTLGIERPDGSRRWLWINAKPFFDDESGELRGVVSTLADITLGREHEEQRRLALTVFRNSVEAIIVTDAEERILSVNQAFTEVTGYAAEDVIGKTPRLLGSGTHGREFYEAMWRDLRILGVWKGEIQDRRKDGSLYPASLSISTVRDSNGRITHYVAVFSDITERKASEARIAYLAQHDALTGLPNRALLQDRLDQALAHATRQGKRIALMFLDLDRFKTINDSLGHLTGDKLLQGVAGRLRQCVRETDTVSRQGGDEFIIVLTGVDSPDEAGRVAAKILDQLDAAFDVDGQQLRTSFSIGIALFPEDGHDPETLMKNADTAMYHAKESGRNTYRFFDERMNVNTLERLQLENGLRQAIGRQELRLAYQAQVDLASGRIIGLEALLRWASEPLGNVPPSRFIPLAEECGLIIPIGDWVLREACRQARQWQDAGLDPVPVGVNLSALQFRRSDIVAGVAAALDESGLDGRWLELELTESLLMESGPDVILTLGRLKALGVRLSIDDFGTGYSSLAYLKRFPVDRLKIDQSFVRDLAQNPDDAVIIRTIIQLGHNLRLEVIAEGTETLEQMDFLRREGCTAAQGYLFSRPVPADAIPALLQRGLPLNR</sequence>
<dbReference type="InterPro" id="IPR035965">
    <property type="entry name" value="PAS-like_dom_sf"/>
</dbReference>
<dbReference type="Pfam" id="PF00563">
    <property type="entry name" value="EAL"/>
    <property type="match status" value="1"/>
</dbReference>
<feature type="domain" description="PAC" evidence="3">
    <location>
        <begin position="85"/>
        <end position="137"/>
    </location>
</feature>
<keyword evidence="7" id="KW-1185">Reference proteome</keyword>
<dbReference type="SMART" id="SM00086">
    <property type="entry name" value="PAC"/>
    <property type="match status" value="3"/>
</dbReference>
<dbReference type="GO" id="GO:0071111">
    <property type="term" value="F:cyclic-guanylate-specific phosphodiesterase activity"/>
    <property type="evidence" value="ECO:0007669"/>
    <property type="project" value="UniProtKB-EC"/>
</dbReference>
<dbReference type="AlphaFoldDB" id="A0A4Y4CR87"/>
<dbReference type="NCBIfam" id="TIGR00254">
    <property type="entry name" value="GGDEF"/>
    <property type="match status" value="1"/>
</dbReference>
<evidence type="ECO:0000259" key="4">
    <source>
        <dbReference type="PROSITE" id="PS50883"/>
    </source>
</evidence>
<dbReference type="Proteomes" id="UP000318422">
    <property type="component" value="Unassembled WGS sequence"/>
</dbReference>
<dbReference type="FunFam" id="3.30.70.270:FF:000001">
    <property type="entry name" value="Diguanylate cyclase domain protein"/>
    <property type="match status" value="1"/>
</dbReference>
<evidence type="ECO:0000259" key="2">
    <source>
        <dbReference type="PROSITE" id="PS50112"/>
    </source>
</evidence>
<dbReference type="EMBL" id="BJNV01000021">
    <property type="protein sequence ID" value="GEC95475.1"/>
    <property type="molecule type" value="Genomic_DNA"/>
</dbReference>
<dbReference type="PROSITE" id="PS50113">
    <property type="entry name" value="PAC"/>
    <property type="match status" value="3"/>
</dbReference>
<dbReference type="InterPro" id="IPR001610">
    <property type="entry name" value="PAC"/>
</dbReference>
<accession>A0A4Y4CR87</accession>
<dbReference type="InterPro" id="IPR000160">
    <property type="entry name" value="GGDEF_dom"/>
</dbReference>
<feature type="domain" description="GGDEF" evidence="5">
    <location>
        <begin position="424"/>
        <end position="557"/>
    </location>
</feature>
<evidence type="ECO:0000259" key="5">
    <source>
        <dbReference type="PROSITE" id="PS50887"/>
    </source>
</evidence>
<evidence type="ECO:0000256" key="1">
    <source>
        <dbReference type="ARBA" id="ARBA00051114"/>
    </source>
</evidence>
<dbReference type="FunFam" id="3.20.20.450:FF:000001">
    <property type="entry name" value="Cyclic di-GMP phosphodiesterase yahA"/>
    <property type="match status" value="1"/>
</dbReference>
<dbReference type="Gene3D" id="3.20.20.450">
    <property type="entry name" value="EAL domain"/>
    <property type="match status" value="1"/>
</dbReference>
<name>A0A4Y4CR87_ZOORA</name>
<dbReference type="PROSITE" id="PS50887">
    <property type="entry name" value="GGDEF"/>
    <property type="match status" value="1"/>
</dbReference>
<dbReference type="PANTHER" id="PTHR44757:SF2">
    <property type="entry name" value="BIOFILM ARCHITECTURE MAINTENANCE PROTEIN MBAA"/>
    <property type="match status" value="1"/>
</dbReference>
<dbReference type="PROSITE" id="PS50112">
    <property type="entry name" value="PAS"/>
    <property type="match status" value="2"/>
</dbReference>
<evidence type="ECO:0000313" key="6">
    <source>
        <dbReference type="EMBL" id="GEC95475.1"/>
    </source>
</evidence>
<dbReference type="PANTHER" id="PTHR44757">
    <property type="entry name" value="DIGUANYLATE CYCLASE DGCP"/>
    <property type="match status" value="1"/>
</dbReference>
<organism evidence="6 7">
    <name type="scientific">Zoogloea ramigera</name>
    <dbReference type="NCBI Taxonomy" id="350"/>
    <lineage>
        <taxon>Bacteria</taxon>
        <taxon>Pseudomonadati</taxon>
        <taxon>Pseudomonadota</taxon>
        <taxon>Betaproteobacteria</taxon>
        <taxon>Rhodocyclales</taxon>
        <taxon>Zoogloeaceae</taxon>
        <taxon>Zoogloea</taxon>
    </lineage>
</organism>
<feature type="domain" description="PAS" evidence="2">
    <location>
        <begin position="267"/>
        <end position="313"/>
    </location>
</feature>
<dbReference type="Gene3D" id="3.30.450.20">
    <property type="entry name" value="PAS domain"/>
    <property type="match status" value="3"/>
</dbReference>
<dbReference type="Pfam" id="PF00990">
    <property type="entry name" value="GGDEF"/>
    <property type="match status" value="1"/>
</dbReference>
<dbReference type="FunFam" id="3.30.450.20:FF:000099">
    <property type="entry name" value="Sensory box sensor histidine kinase"/>
    <property type="match status" value="1"/>
</dbReference>
<feature type="domain" description="EAL" evidence="4">
    <location>
        <begin position="566"/>
        <end position="820"/>
    </location>
</feature>
<evidence type="ECO:0000259" key="3">
    <source>
        <dbReference type="PROSITE" id="PS50113"/>
    </source>
</evidence>
<feature type="domain" description="PAC" evidence="3">
    <location>
        <begin position="340"/>
        <end position="392"/>
    </location>
</feature>
<comment type="caution">
    <text evidence="6">The sequence shown here is derived from an EMBL/GenBank/DDBJ whole genome shotgun (WGS) entry which is preliminary data.</text>
</comment>
<dbReference type="InterPro" id="IPR001633">
    <property type="entry name" value="EAL_dom"/>
</dbReference>
<dbReference type="CDD" id="cd01948">
    <property type="entry name" value="EAL"/>
    <property type="match status" value="1"/>
</dbReference>
<dbReference type="SUPFAM" id="SSF55785">
    <property type="entry name" value="PYP-like sensor domain (PAS domain)"/>
    <property type="match status" value="3"/>
</dbReference>
<dbReference type="Pfam" id="PF13426">
    <property type="entry name" value="PAS_9"/>
    <property type="match status" value="1"/>
</dbReference>
<protein>
    <submittedName>
        <fullName evidence="6">GGDEF domain-containing protein</fullName>
    </submittedName>
</protein>
<dbReference type="SMART" id="SM00267">
    <property type="entry name" value="GGDEF"/>
    <property type="match status" value="1"/>
</dbReference>
<dbReference type="CDD" id="cd00130">
    <property type="entry name" value="PAS"/>
    <property type="match status" value="3"/>
</dbReference>
<feature type="domain" description="PAC" evidence="3">
    <location>
        <begin position="217"/>
        <end position="270"/>
    </location>
</feature>
<dbReference type="SUPFAM" id="SSF55073">
    <property type="entry name" value="Nucleotide cyclase"/>
    <property type="match status" value="1"/>
</dbReference>
<dbReference type="InterPro" id="IPR013767">
    <property type="entry name" value="PAS_fold"/>
</dbReference>
<dbReference type="PROSITE" id="PS50883">
    <property type="entry name" value="EAL"/>
    <property type="match status" value="1"/>
</dbReference>